<reference evidence="1" key="1">
    <citation type="submission" date="2021-06" db="EMBL/GenBank/DDBJ databases">
        <authorList>
            <person name="Kallberg Y."/>
            <person name="Tangrot J."/>
            <person name="Rosling A."/>
        </authorList>
    </citation>
    <scope>NUCLEOTIDE SEQUENCE</scope>
    <source>
        <strain evidence="1">CL551</strain>
    </source>
</reference>
<evidence type="ECO:0000313" key="2">
    <source>
        <dbReference type="Proteomes" id="UP000789342"/>
    </source>
</evidence>
<organism evidence="1 2">
    <name type="scientific">Acaulospora morrowiae</name>
    <dbReference type="NCBI Taxonomy" id="94023"/>
    <lineage>
        <taxon>Eukaryota</taxon>
        <taxon>Fungi</taxon>
        <taxon>Fungi incertae sedis</taxon>
        <taxon>Mucoromycota</taxon>
        <taxon>Glomeromycotina</taxon>
        <taxon>Glomeromycetes</taxon>
        <taxon>Diversisporales</taxon>
        <taxon>Acaulosporaceae</taxon>
        <taxon>Acaulospora</taxon>
    </lineage>
</organism>
<comment type="caution">
    <text evidence="1">The sequence shown here is derived from an EMBL/GenBank/DDBJ whole genome shotgun (WGS) entry which is preliminary data.</text>
</comment>
<dbReference type="Proteomes" id="UP000789342">
    <property type="component" value="Unassembled WGS sequence"/>
</dbReference>
<name>A0A9N9F0N5_9GLOM</name>
<evidence type="ECO:0000313" key="1">
    <source>
        <dbReference type="EMBL" id="CAG8696913.1"/>
    </source>
</evidence>
<protein>
    <submittedName>
        <fullName evidence="1">5667_t:CDS:1</fullName>
    </submittedName>
</protein>
<dbReference type="EMBL" id="CAJVPV010016223">
    <property type="protein sequence ID" value="CAG8696913.1"/>
    <property type="molecule type" value="Genomic_DNA"/>
</dbReference>
<gene>
    <name evidence="1" type="ORF">AMORRO_LOCUS11895</name>
</gene>
<feature type="non-terminal residue" evidence="1">
    <location>
        <position position="1"/>
    </location>
</feature>
<keyword evidence="2" id="KW-1185">Reference proteome</keyword>
<sequence length="43" mass="4694">PMLDGGGDVSYIDVGDQPLDEEWDTSMIWLSENQVTVHGNADS</sequence>
<accession>A0A9N9F0N5</accession>
<dbReference type="AlphaFoldDB" id="A0A9N9F0N5"/>
<proteinExistence type="predicted"/>